<dbReference type="RefSeq" id="WP_313833265.1">
    <property type="nucleotide sequence ID" value="NZ_JAQOUE010000001.1"/>
</dbReference>
<dbReference type="InterPro" id="IPR046342">
    <property type="entry name" value="CBS_dom_sf"/>
</dbReference>
<name>A0ABU3K8R7_9BACT</name>
<feature type="domain" description="CBS" evidence="3">
    <location>
        <begin position="79"/>
        <end position="134"/>
    </location>
</feature>
<evidence type="ECO:0000313" key="4">
    <source>
        <dbReference type="EMBL" id="MDT7042807.1"/>
    </source>
</evidence>
<dbReference type="PANTHER" id="PTHR43080:SF2">
    <property type="entry name" value="CBS DOMAIN-CONTAINING PROTEIN"/>
    <property type="match status" value="1"/>
</dbReference>
<dbReference type="PANTHER" id="PTHR43080">
    <property type="entry name" value="CBS DOMAIN-CONTAINING PROTEIN CBSX3, MITOCHONDRIAL"/>
    <property type="match status" value="1"/>
</dbReference>
<evidence type="ECO:0000259" key="3">
    <source>
        <dbReference type="PROSITE" id="PS51371"/>
    </source>
</evidence>
<evidence type="ECO:0000256" key="2">
    <source>
        <dbReference type="PROSITE-ProRule" id="PRU00703"/>
    </source>
</evidence>
<organism evidence="4 5">
    <name type="scientific">Candidatus Nitronereus thalassa</name>
    <dbReference type="NCBI Taxonomy" id="3020898"/>
    <lineage>
        <taxon>Bacteria</taxon>
        <taxon>Pseudomonadati</taxon>
        <taxon>Nitrospirota</taxon>
        <taxon>Nitrospiria</taxon>
        <taxon>Nitrospirales</taxon>
        <taxon>Nitrospiraceae</taxon>
        <taxon>Candidatus Nitronereus</taxon>
    </lineage>
</organism>
<feature type="domain" description="CBS" evidence="3">
    <location>
        <begin position="14"/>
        <end position="70"/>
    </location>
</feature>
<dbReference type="Proteomes" id="UP001250932">
    <property type="component" value="Unassembled WGS sequence"/>
</dbReference>
<dbReference type="InterPro" id="IPR000644">
    <property type="entry name" value="CBS_dom"/>
</dbReference>
<dbReference type="InterPro" id="IPR051257">
    <property type="entry name" value="Diverse_CBS-Domain"/>
</dbReference>
<dbReference type="SMART" id="SM00116">
    <property type="entry name" value="CBS"/>
    <property type="match status" value="2"/>
</dbReference>
<accession>A0ABU3K8R7</accession>
<dbReference type="Pfam" id="PF00571">
    <property type="entry name" value="CBS"/>
    <property type="match status" value="2"/>
</dbReference>
<proteinExistence type="predicted"/>
<dbReference type="Gene3D" id="3.10.580.10">
    <property type="entry name" value="CBS-domain"/>
    <property type="match status" value="2"/>
</dbReference>
<protein>
    <submittedName>
        <fullName evidence="4">CBS domain-containing protein</fullName>
    </submittedName>
</protein>
<keyword evidence="5" id="KW-1185">Reference proteome</keyword>
<dbReference type="PROSITE" id="PS51371">
    <property type="entry name" value="CBS"/>
    <property type="match status" value="2"/>
</dbReference>
<gene>
    <name evidence="4" type="ORF">PPG34_10625</name>
</gene>
<dbReference type="EMBL" id="JAQOUE010000001">
    <property type="protein sequence ID" value="MDT7042807.1"/>
    <property type="molecule type" value="Genomic_DNA"/>
</dbReference>
<sequence>MDDSLLNTKVREMMTTRMVAATRDYNARDLAVLLQSGTFSGIPILESGNKLVGLVTEFDVLKAMVDGKDLQALKAEDLMSSNPVSVNEHQTAKDAMTLMIAHKVIRLPVVRDGKLIGLIARTDIIDRLVDPHLVNVYGAFA</sequence>
<comment type="caution">
    <text evidence="4">The sequence shown here is derived from an EMBL/GenBank/DDBJ whole genome shotgun (WGS) entry which is preliminary data.</text>
</comment>
<keyword evidence="1 2" id="KW-0129">CBS domain</keyword>
<dbReference type="SUPFAM" id="SSF54631">
    <property type="entry name" value="CBS-domain pair"/>
    <property type="match status" value="1"/>
</dbReference>
<evidence type="ECO:0000313" key="5">
    <source>
        <dbReference type="Proteomes" id="UP001250932"/>
    </source>
</evidence>
<evidence type="ECO:0000256" key="1">
    <source>
        <dbReference type="ARBA" id="ARBA00023122"/>
    </source>
</evidence>
<reference evidence="4 5" key="1">
    <citation type="journal article" date="2023" name="ISME J.">
        <title>Cultivation and genomic characterization of novel and ubiquitous marine nitrite-oxidizing bacteria from the Nitrospirales.</title>
        <authorList>
            <person name="Mueller A.J."/>
            <person name="Daebeler A."/>
            <person name="Herbold C.W."/>
            <person name="Kirkegaard R.H."/>
            <person name="Daims H."/>
        </authorList>
    </citation>
    <scope>NUCLEOTIDE SEQUENCE [LARGE SCALE GENOMIC DNA]</scope>
    <source>
        <strain evidence="4 5">EB</strain>
    </source>
</reference>